<reference evidence="1" key="1">
    <citation type="submission" date="2021-02" db="EMBL/GenBank/DDBJ databases">
        <authorList>
            <person name="Dougan E. K."/>
            <person name="Rhodes N."/>
            <person name="Thang M."/>
            <person name="Chan C."/>
        </authorList>
    </citation>
    <scope>NUCLEOTIDE SEQUENCE</scope>
</reference>
<keyword evidence="2" id="KW-1185">Reference proteome</keyword>
<sequence>MAILKDVLFKLDRYAARELPELVSVLHQMTWNDKQLFKIVEPRLIHELPSVSLVPHWDIVKNSRFM</sequence>
<dbReference type="EMBL" id="CAJNIZ010012068">
    <property type="protein sequence ID" value="CAE7328862.1"/>
    <property type="molecule type" value="Genomic_DNA"/>
</dbReference>
<comment type="caution">
    <text evidence="1">The sequence shown here is derived from an EMBL/GenBank/DDBJ whole genome shotgun (WGS) entry which is preliminary data.</text>
</comment>
<evidence type="ECO:0000313" key="1">
    <source>
        <dbReference type="EMBL" id="CAE7328862.1"/>
    </source>
</evidence>
<protein>
    <submittedName>
        <fullName evidence="1">Uncharacterized protein</fullName>
    </submittedName>
</protein>
<dbReference type="AlphaFoldDB" id="A0A812P4T3"/>
<accession>A0A812P4T3</accession>
<organism evidence="1 2">
    <name type="scientific">Symbiodinium pilosum</name>
    <name type="common">Dinoflagellate</name>
    <dbReference type="NCBI Taxonomy" id="2952"/>
    <lineage>
        <taxon>Eukaryota</taxon>
        <taxon>Sar</taxon>
        <taxon>Alveolata</taxon>
        <taxon>Dinophyceae</taxon>
        <taxon>Suessiales</taxon>
        <taxon>Symbiodiniaceae</taxon>
        <taxon>Symbiodinium</taxon>
    </lineage>
</organism>
<dbReference type="Proteomes" id="UP000649617">
    <property type="component" value="Unassembled WGS sequence"/>
</dbReference>
<gene>
    <name evidence="1" type="ORF">SPIL2461_LOCUS7618</name>
</gene>
<name>A0A812P4T3_SYMPI</name>
<evidence type="ECO:0000313" key="2">
    <source>
        <dbReference type="Proteomes" id="UP000649617"/>
    </source>
</evidence>
<dbReference type="OrthoDB" id="419431at2759"/>
<proteinExistence type="predicted"/>